<evidence type="ECO:0000313" key="2">
    <source>
        <dbReference type="EMBL" id="MFC5178971.1"/>
    </source>
</evidence>
<dbReference type="Proteomes" id="UP001596087">
    <property type="component" value="Unassembled WGS sequence"/>
</dbReference>
<reference evidence="3" key="1">
    <citation type="journal article" date="2019" name="Int. J. Syst. Evol. Microbiol.">
        <title>The Global Catalogue of Microorganisms (GCM) 10K type strain sequencing project: providing services to taxonomists for standard genome sequencing and annotation.</title>
        <authorList>
            <consortium name="The Broad Institute Genomics Platform"/>
            <consortium name="The Broad Institute Genome Sequencing Center for Infectious Disease"/>
            <person name="Wu L."/>
            <person name="Ma J."/>
        </authorList>
    </citation>
    <scope>NUCLEOTIDE SEQUENCE [LARGE SCALE GENOMIC DNA]</scope>
    <source>
        <strain evidence="3">DFY41</strain>
    </source>
</reference>
<dbReference type="Pfam" id="PF00797">
    <property type="entry name" value="Acetyltransf_2"/>
    <property type="match status" value="1"/>
</dbReference>
<dbReference type="Gene3D" id="3.30.2140.10">
    <property type="entry name" value="Arylamine N-acetyltransferase"/>
    <property type="match status" value="1"/>
</dbReference>
<dbReference type="PANTHER" id="PTHR11786">
    <property type="entry name" value="N-HYDROXYARYLAMINE O-ACETYLTRANSFERASE"/>
    <property type="match status" value="1"/>
</dbReference>
<sequence>MTAAATAAYLRRLGLDDHLPPTAATLATVHRAHLATVPYENLAIMLGRPPSVDPDRCLERVARRGRAGYCFHQNAALEAALLGLGFTVERRHGHVWTDPAWRHHPLLNHLVLVVTGLPTDDNPGGRWWPDAGLGEGFWEPLRLVAGEVTDGPFRFRLDDVTDAGWSFGHDPAGSFRGIEVDDRPADHAAVAAGHRELSTPPDGVFTRVLVAQRRVPGGLRSLRCCVLTSTTVEGAHATDVTSWSDWRAALVDVVGVPVDDVPVDDLRALHARMVEAHRAWDEAGRP</sequence>
<dbReference type="InterPro" id="IPR001447">
    <property type="entry name" value="Arylamine_N-AcTrfase"/>
</dbReference>
<dbReference type="Gene3D" id="2.40.128.150">
    <property type="entry name" value="Cysteine proteinases"/>
    <property type="match status" value="1"/>
</dbReference>
<dbReference type="EMBL" id="JBHSKD010000027">
    <property type="protein sequence ID" value="MFC5178971.1"/>
    <property type="molecule type" value="Genomic_DNA"/>
</dbReference>
<gene>
    <name evidence="2" type="ORF">ACFPGP_19975</name>
</gene>
<comment type="similarity">
    <text evidence="1">Belongs to the arylamine N-acetyltransferase family.</text>
</comment>
<name>A0ABW0BNM2_9ACTN</name>
<dbReference type="PANTHER" id="PTHR11786:SF0">
    <property type="entry name" value="ARYLAMINE N-ACETYLTRANSFERASE 4-RELATED"/>
    <property type="match status" value="1"/>
</dbReference>
<organism evidence="2 3">
    <name type="scientific">Nocardioides taihuensis</name>
    <dbReference type="NCBI Taxonomy" id="1835606"/>
    <lineage>
        <taxon>Bacteria</taxon>
        <taxon>Bacillati</taxon>
        <taxon>Actinomycetota</taxon>
        <taxon>Actinomycetes</taxon>
        <taxon>Propionibacteriales</taxon>
        <taxon>Nocardioidaceae</taxon>
        <taxon>Nocardioides</taxon>
    </lineage>
</organism>
<dbReference type="InterPro" id="IPR038765">
    <property type="entry name" value="Papain-like_cys_pep_sf"/>
</dbReference>
<accession>A0ABW0BNM2</accession>
<keyword evidence="3" id="KW-1185">Reference proteome</keyword>
<dbReference type="RefSeq" id="WP_378592786.1">
    <property type="nucleotide sequence ID" value="NZ_JBHSKD010000027.1"/>
</dbReference>
<protein>
    <submittedName>
        <fullName evidence="2">Arylamine N-acetyltransferase</fullName>
    </submittedName>
</protein>
<comment type="caution">
    <text evidence="2">The sequence shown here is derived from an EMBL/GenBank/DDBJ whole genome shotgun (WGS) entry which is preliminary data.</text>
</comment>
<evidence type="ECO:0000313" key="3">
    <source>
        <dbReference type="Proteomes" id="UP001596087"/>
    </source>
</evidence>
<dbReference type="SUPFAM" id="SSF54001">
    <property type="entry name" value="Cysteine proteinases"/>
    <property type="match status" value="1"/>
</dbReference>
<evidence type="ECO:0000256" key="1">
    <source>
        <dbReference type="ARBA" id="ARBA00006547"/>
    </source>
</evidence>
<proteinExistence type="inferred from homology"/>